<dbReference type="KEGG" id="pacr:FXN63_07880"/>
<evidence type="ECO:0000256" key="3">
    <source>
        <dbReference type="ARBA" id="ARBA00022723"/>
    </source>
</evidence>
<evidence type="ECO:0000256" key="2">
    <source>
        <dbReference type="ARBA" id="ARBA00022617"/>
    </source>
</evidence>
<evidence type="ECO:0000256" key="6">
    <source>
        <dbReference type="PROSITE-ProRule" id="PRU00433"/>
    </source>
</evidence>
<evidence type="ECO:0000259" key="9">
    <source>
        <dbReference type="PROSITE" id="PS51007"/>
    </source>
</evidence>
<dbReference type="Gene3D" id="1.10.760.10">
    <property type="entry name" value="Cytochrome c-like domain"/>
    <property type="match status" value="2"/>
</dbReference>
<accession>A0A5C0AVP8</accession>
<feature type="region of interest" description="Disordered" evidence="7">
    <location>
        <begin position="69"/>
        <end position="106"/>
    </location>
</feature>
<dbReference type="PANTHER" id="PTHR33751">
    <property type="entry name" value="CBB3-TYPE CYTOCHROME C OXIDASE SUBUNIT FIXP"/>
    <property type="match status" value="1"/>
</dbReference>
<keyword evidence="8" id="KW-0812">Transmembrane</keyword>
<dbReference type="PANTHER" id="PTHR33751:SF9">
    <property type="entry name" value="CYTOCHROME C4"/>
    <property type="match status" value="1"/>
</dbReference>
<gene>
    <name evidence="10" type="ORF">FXN63_07880</name>
</gene>
<keyword evidence="4" id="KW-0249">Electron transport</keyword>
<keyword evidence="5 6" id="KW-0408">Iron</keyword>
<dbReference type="OrthoDB" id="9773456at2"/>
<feature type="compositionally biased region" description="Basic and acidic residues" evidence="7">
    <location>
        <begin position="1"/>
        <end position="14"/>
    </location>
</feature>
<dbReference type="InterPro" id="IPR050597">
    <property type="entry name" value="Cytochrome_c_Oxidase_Subunit"/>
</dbReference>
<keyword evidence="2 6" id="KW-0349">Heme</keyword>
<keyword evidence="11" id="KW-1185">Reference proteome</keyword>
<dbReference type="EMBL" id="CP043046">
    <property type="protein sequence ID" value="QEI05776.1"/>
    <property type="molecule type" value="Genomic_DNA"/>
</dbReference>
<feature type="region of interest" description="Disordered" evidence="7">
    <location>
        <begin position="1"/>
        <end position="20"/>
    </location>
</feature>
<sequence length="321" mass="32953">MMLRRTTESPDMPEHQAPGQGGRNLTLLLIILFVPAVVVLVAVTMVMGRAWMDGLAVRAVAVTAPQMVDTGPAVGVGPAPQTGRQADAPGSQQAATPTSPINTVTSPTAEVMRLATDFSPARPAWEGALAAGTADEGQQIVDVGGPGLVACSSCHGKAGIAPAGSPFPDLAGKQAEYIAKQLMDFRAGTRNHAIMTPIARAMKDSDVGAVAKYFGGLPLRPAPVRATGPARGEALDRIGDMALGLPACANCHGMGGAGIGPLLPSLAGEPAEYLIAQLHAFRAGSRSNDDGGVMRGFAKRLSETDIRALAEFYAATKSGQR</sequence>
<keyword evidence="8" id="KW-1133">Transmembrane helix</keyword>
<protein>
    <submittedName>
        <fullName evidence="10">C-type cytochrome</fullName>
    </submittedName>
</protein>
<evidence type="ECO:0000256" key="7">
    <source>
        <dbReference type="SAM" id="MobiDB-lite"/>
    </source>
</evidence>
<evidence type="ECO:0000313" key="11">
    <source>
        <dbReference type="Proteomes" id="UP000325161"/>
    </source>
</evidence>
<dbReference type="PROSITE" id="PS51007">
    <property type="entry name" value="CYTC"/>
    <property type="match status" value="2"/>
</dbReference>
<feature type="domain" description="Cytochrome c" evidence="9">
    <location>
        <begin position="132"/>
        <end position="218"/>
    </location>
</feature>
<evidence type="ECO:0000313" key="10">
    <source>
        <dbReference type="EMBL" id="QEI05776.1"/>
    </source>
</evidence>
<dbReference type="GO" id="GO:0020037">
    <property type="term" value="F:heme binding"/>
    <property type="evidence" value="ECO:0007669"/>
    <property type="project" value="InterPro"/>
</dbReference>
<keyword evidence="1" id="KW-0813">Transport</keyword>
<dbReference type="Proteomes" id="UP000325161">
    <property type="component" value="Chromosome"/>
</dbReference>
<feature type="domain" description="Cytochrome c" evidence="9">
    <location>
        <begin position="234"/>
        <end position="317"/>
    </location>
</feature>
<keyword evidence="8" id="KW-0472">Membrane</keyword>
<dbReference type="GO" id="GO:0046872">
    <property type="term" value="F:metal ion binding"/>
    <property type="evidence" value="ECO:0007669"/>
    <property type="project" value="UniProtKB-KW"/>
</dbReference>
<dbReference type="SUPFAM" id="SSF46626">
    <property type="entry name" value="Cytochrome c"/>
    <property type="match status" value="2"/>
</dbReference>
<feature type="transmembrane region" description="Helical" evidence="8">
    <location>
        <begin position="25"/>
        <end position="48"/>
    </location>
</feature>
<keyword evidence="3 6" id="KW-0479">Metal-binding</keyword>
<evidence type="ECO:0000256" key="8">
    <source>
        <dbReference type="SAM" id="Phobius"/>
    </source>
</evidence>
<dbReference type="Pfam" id="PF00034">
    <property type="entry name" value="Cytochrom_C"/>
    <property type="match status" value="2"/>
</dbReference>
<dbReference type="RefSeq" id="WP_148814159.1">
    <property type="nucleotide sequence ID" value="NZ_CP043046.1"/>
</dbReference>
<dbReference type="InterPro" id="IPR009056">
    <property type="entry name" value="Cyt_c-like_dom"/>
</dbReference>
<dbReference type="GO" id="GO:0009055">
    <property type="term" value="F:electron transfer activity"/>
    <property type="evidence" value="ECO:0007669"/>
    <property type="project" value="InterPro"/>
</dbReference>
<dbReference type="InterPro" id="IPR036909">
    <property type="entry name" value="Cyt_c-like_dom_sf"/>
</dbReference>
<proteinExistence type="predicted"/>
<evidence type="ECO:0000256" key="5">
    <source>
        <dbReference type="ARBA" id="ARBA00023004"/>
    </source>
</evidence>
<reference evidence="10 11" key="1">
    <citation type="submission" date="2019-08" db="EMBL/GenBank/DDBJ databases">
        <title>Amphibian skin-associated Pigmentiphaga: genome sequence and occurrence across geography and hosts.</title>
        <authorList>
            <person name="Bletz M.C."/>
            <person name="Bunk B."/>
            <person name="Sproeer C."/>
            <person name="Biwer P."/>
            <person name="Reiter S."/>
            <person name="Rabemananjara F.C.E."/>
            <person name="Schulz S."/>
            <person name="Overmann J."/>
            <person name="Vences M."/>
        </authorList>
    </citation>
    <scope>NUCLEOTIDE SEQUENCE [LARGE SCALE GENOMIC DNA]</scope>
    <source>
        <strain evidence="10 11">Mada1488</strain>
    </source>
</reference>
<name>A0A5C0AVP8_9BURK</name>
<dbReference type="AlphaFoldDB" id="A0A5C0AVP8"/>
<feature type="compositionally biased region" description="Polar residues" evidence="7">
    <location>
        <begin position="90"/>
        <end position="106"/>
    </location>
</feature>
<organism evidence="10 11">
    <name type="scientific">Pigmentiphaga aceris</name>
    <dbReference type="NCBI Taxonomy" id="1940612"/>
    <lineage>
        <taxon>Bacteria</taxon>
        <taxon>Pseudomonadati</taxon>
        <taxon>Pseudomonadota</taxon>
        <taxon>Betaproteobacteria</taxon>
        <taxon>Burkholderiales</taxon>
        <taxon>Alcaligenaceae</taxon>
        <taxon>Pigmentiphaga</taxon>
    </lineage>
</organism>
<evidence type="ECO:0000256" key="4">
    <source>
        <dbReference type="ARBA" id="ARBA00022982"/>
    </source>
</evidence>
<evidence type="ECO:0000256" key="1">
    <source>
        <dbReference type="ARBA" id="ARBA00022448"/>
    </source>
</evidence>